<gene>
    <name evidence="1" type="ORF">ASTO00021_LOCUS2513</name>
</gene>
<dbReference type="Gene3D" id="3.40.50.300">
    <property type="entry name" value="P-loop containing nucleotide triphosphate hydrolases"/>
    <property type="match status" value="1"/>
</dbReference>
<name>A0A7S3LIA9_9STRA</name>
<proteinExistence type="predicted"/>
<organism evidence="1">
    <name type="scientific">Aplanochytrium stocchinoi</name>
    <dbReference type="NCBI Taxonomy" id="215587"/>
    <lineage>
        <taxon>Eukaryota</taxon>
        <taxon>Sar</taxon>
        <taxon>Stramenopiles</taxon>
        <taxon>Bigyra</taxon>
        <taxon>Labyrinthulomycetes</taxon>
        <taxon>Thraustochytrida</taxon>
        <taxon>Thraustochytriidae</taxon>
        <taxon>Aplanochytrium</taxon>
    </lineage>
</organism>
<dbReference type="EMBL" id="HBIN01003631">
    <property type="protein sequence ID" value="CAE0432184.1"/>
    <property type="molecule type" value="Transcribed_RNA"/>
</dbReference>
<dbReference type="AlphaFoldDB" id="A0A7S3LIA9"/>
<protein>
    <recommendedName>
        <fullName evidence="2">Sulfotransferase domain-containing protein</fullName>
    </recommendedName>
</protein>
<reference evidence="1" key="1">
    <citation type="submission" date="2021-01" db="EMBL/GenBank/DDBJ databases">
        <authorList>
            <person name="Corre E."/>
            <person name="Pelletier E."/>
            <person name="Niang G."/>
            <person name="Scheremetjew M."/>
            <person name="Finn R."/>
            <person name="Kale V."/>
            <person name="Holt S."/>
            <person name="Cochrane G."/>
            <person name="Meng A."/>
            <person name="Brown T."/>
            <person name="Cohen L."/>
        </authorList>
    </citation>
    <scope>NUCLEOTIDE SEQUENCE</scope>
    <source>
        <strain evidence="1">GSBS06</strain>
    </source>
</reference>
<dbReference type="SUPFAM" id="SSF52540">
    <property type="entry name" value="P-loop containing nucleoside triphosphate hydrolases"/>
    <property type="match status" value="1"/>
</dbReference>
<accession>A0A7S3LIA9</accession>
<evidence type="ECO:0000313" key="1">
    <source>
        <dbReference type="EMBL" id="CAE0432184.1"/>
    </source>
</evidence>
<dbReference type="InterPro" id="IPR027417">
    <property type="entry name" value="P-loop_NTPase"/>
</dbReference>
<evidence type="ECO:0008006" key="2">
    <source>
        <dbReference type="Google" id="ProtNLM"/>
    </source>
</evidence>
<sequence length="310" mass="36604">MNKYAVTNRNLRLIFFLLVSLYVASKTAMLMTYIEVPSAGFQSDKIFILPENHTYIKPNRKIQRGKGIRHGKNIGGLFNTGTNYLEKMIVLNCEKVRWNQTYWKHKFWYLNQWQFFPKVPYVFLIKDPLTWMLSICDEVKHRGKIQGLFPTNFTSVENFSCARDVMAPWTISSQTHHHRFASLAEVWDEYYSLVLHAQAASNHSILVIKFEDLLESPDKILTEVCKHLGGKRKVGGLRIYEDSAKAWGHTRMLNFTHADIKSKYLDPAYRYNNWNQTLLKQFERVLNDLIIHTFNYDFEYDYMPESKKHN</sequence>